<dbReference type="Gene3D" id="3.40.50.1820">
    <property type="entry name" value="alpha/beta hydrolase"/>
    <property type="match status" value="1"/>
</dbReference>
<dbReference type="PANTHER" id="PTHR43689:SF8">
    <property type="entry name" value="ALPHA_BETA-HYDROLASES SUPERFAMILY PROTEIN"/>
    <property type="match status" value="1"/>
</dbReference>
<evidence type="ECO:0000259" key="1">
    <source>
        <dbReference type="Pfam" id="PF00561"/>
    </source>
</evidence>
<dbReference type="InterPro" id="IPR000073">
    <property type="entry name" value="AB_hydrolase_1"/>
</dbReference>
<dbReference type="InterPro" id="IPR029058">
    <property type="entry name" value="AB_hydrolase_fold"/>
</dbReference>
<dbReference type="RefSeq" id="WP_263848092.1">
    <property type="nucleotide sequence ID" value="NZ_JAOWKW010000009.1"/>
</dbReference>
<dbReference type="PRINTS" id="PR00111">
    <property type="entry name" value="ABHYDROLASE"/>
</dbReference>
<dbReference type="SUPFAM" id="SSF53474">
    <property type="entry name" value="alpha/beta-Hydrolases"/>
    <property type="match status" value="1"/>
</dbReference>
<proteinExistence type="predicted"/>
<dbReference type="PANTHER" id="PTHR43689">
    <property type="entry name" value="HYDROLASE"/>
    <property type="match status" value="1"/>
</dbReference>
<evidence type="ECO:0000313" key="2">
    <source>
        <dbReference type="EMBL" id="MCV2879471.1"/>
    </source>
</evidence>
<organism evidence="2 3">
    <name type="scientific">Sedimentimonas flavescens</name>
    <dbReference type="NCBI Taxonomy" id="2851012"/>
    <lineage>
        <taxon>Bacteria</taxon>
        <taxon>Pseudomonadati</taxon>
        <taxon>Pseudomonadota</taxon>
        <taxon>Alphaproteobacteria</taxon>
        <taxon>Rhodobacterales</taxon>
        <taxon>Rhodobacter group</taxon>
        <taxon>Sedimentimonas</taxon>
    </lineage>
</organism>
<dbReference type="EMBL" id="JAOWKW010000009">
    <property type="protein sequence ID" value="MCV2879471.1"/>
    <property type="molecule type" value="Genomic_DNA"/>
</dbReference>
<keyword evidence="3" id="KW-1185">Reference proteome</keyword>
<dbReference type="GO" id="GO:0016787">
    <property type="term" value="F:hydrolase activity"/>
    <property type="evidence" value="ECO:0007669"/>
    <property type="project" value="UniProtKB-KW"/>
</dbReference>
<dbReference type="Proteomes" id="UP001526166">
    <property type="component" value="Unassembled WGS sequence"/>
</dbReference>
<feature type="domain" description="AB hydrolase-1" evidence="1">
    <location>
        <begin position="26"/>
        <end position="255"/>
    </location>
</feature>
<protein>
    <submittedName>
        <fullName evidence="2">Alpha/beta hydrolase</fullName>
    </submittedName>
</protein>
<evidence type="ECO:0000313" key="3">
    <source>
        <dbReference type="Proteomes" id="UP001526166"/>
    </source>
</evidence>
<name>A0ABT3A0L4_9RHOB</name>
<gene>
    <name evidence="2" type="ORF">OE699_11485</name>
</gene>
<keyword evidence="2" id="KW-0378">Hydrolase</keyword>
<reference evidence="2 3" key="1">
    <citation type="submission" date="2022-10" db="EMBL/GenBank/DDBJ databases">
        <title>Sinirhodobacter sp. nov., isolated from ocean surface sediments.</title>
        <authorList>
            <person name="He W."/>
            <person name="Wang L."/>
            <person name="Zhang D.-F."/>
        </authorList>
    </citation>
    <scope>NUCLEOTIDE SEQUENCE [LARGE SCALE GENOMIC DNA]</scope>
    <source>
        <strain evidence="2 3">WL0115</strain>
    </source>
</reference>
<sequence length="270" mass="28936">MPRDIRQGAETNWQVIGEGERPALAIHCMLGAGEMWAPVLAPLGAQISTTTFDLPGHGKSAPWTPETVEPGAYQRLATQIAASFIERPVDLIGHSFGAIVALRIAVAAPEAVRSLTLVEPVLFAAARNTAEWNTLRPHQDHLEALMAAGEHEEAARRFVRDWGVGLPWEALPAHQRAQFIAQMAIIAEVAPGNFDDPGNICREGGLEQIDAPVLLVHGDRSPPITARVCESIAARLPDVGTACVPGAGHMLPLTHAQQLSELIALNLDRS</sequence>
<accession>A0ABT3A0L4</accession>
<comment type="caution">
    <text evidence="2">The sequence shown here is derived from an EMBL/GenBank/DDBJ whole genome shotgun (WGS) entry which is preliminary data.</text>
</comment>
<dbReference type="Pfam" id="PF00561">
    <property type="entry name" value="Abhydrolase_1"/>
    <property type="match status" value="1"/>
</dbReference>